<sequence>MSGRKLQLNLPKSDTKRPKYLSAERAVSRTDDLEESSFSEDLSLIKVPQPRSLNYQKSLPSIEKLREVLAKTSKKLSVYAKLSPSNDSHQKSKEISALKKQIHKLECEKKELQQTNKKLMDLNNNLKEPTLDSDINSIKIFKFSSILFGKLKNNPAWNRAFTSISGSESEYFAQIHSENFKQPLLNLLQFICEVSEPVYNVSSDTSGRLLSPHKEKQNFERSFSSMGDDDYNKLIEESDNLAKTIANQKDKIAKICDRVKESMNKSKFGLEKCDDPIIESSDRSRNMIKICH</sequence>
<evidence type="ECO:0000256" key="2">
    <source>
        <dbReference type="SAM" id="MobiDB-lite"/>
    </source>
</evidence>
<keyword evidence="4" id="KW-1185">Reference proteome</keyword>
<comment type="caution">
    <text evidence="3">The sequence shown here is derived from an EMBL/GenBank/DDBJ whole genome shotgun (WGS) entry which is preliminary data.</text>
</comment>
<organism evidence="3 4">
    <name type="scientific">Stentor coeruleus</name>
    <dbReference type="NCBI Taxonomy" id="5963"/>
    <lineage>
        <taxon>Eukaryota</taxon>
        <taxon>Sar</taxon>
        <taxon>Alveolata</taxon>
        <taxon>Ciliophora</taxon>
        <taxon>Postciliodesmatophora</taxon>
        <taxon>Heterotrichea</taxon>
        <taxon>Heterotrichida</taxon>
        <taxon>Stentoridae</taxon>
        <taxon>Stentor</taxon>
    </lineage>
</organism>
<gene>
    <name evidence="3" type="ORF">SteCoe_18536</name>
</gene>
<reference evidence="3 4" key="1">
    <citation type="submission" date="2016-11" db="EMBL/GenBank/DDBJ databases">
        <title>The macronuclear genome of Stentor coeruleus: a giant cell with tiny introns.</title>
        <authorList>
            <person name="Slabodnick M."/>
            <person name="Ruby J.G."/>
            <person name="Reiff S.B."/>
            <person name="Swart E.C."/>
            <person name="Gosai S."/>
            <person name="Prabakaran S."/>
            <person name="Witkowska E."/>
            <person name="Larue G.E."/>
            <person name="Fisher S."/>
            <person name="Freeman R.M."/>
            <person name="Gunawardena J."/>
            <person name="Chu W."/>
            <person name="Stover N.A."/>
            <person name="Gregory B.D."/>
            <person name="Nowacki M."/>
            <person name="Derisi J."/>
            <person name="Roy S.W."/>
            <person name="Marshall W.F."/>
            <person name="Sood P."/>
        </authorList>
    </citation>
    <scope>NUCLEOTIDE SEQUENCE [LARGE SCALE GENOMIC DNA]</scope>
    <source>
        <strain evidence="3">WM001</strain>
    </source>
</reference>
<protein>
    <submittedName>
        <fullName evidence="3">Uncharacterized protein</fullName>
    </submittedName>
</protein>
<dbReference type="Proteomes" id="UP000187209">
    <property type="component" value="Unassembled WGS sequence"/>
</dbReference>
<proteinExistence type="predicted"/>
<dbReference type="EMBL" id="MPUH01000395">
    <property type="protein sequence ID" value="OMJ81077.1"/>
    <property type="molecule type" value="Genomic_DNA"/>
</dbReference>
<feature type="coiled-coil region" evidence="1">
    <location>
        <begin position="88"/>
        <end position="125"/>
    </location>
</feature>
<evidence type="ECO:0000313" key="3">
    <source>
        <dbReference type="EMBL" id="OMJ81077.1"/>
    </source>
</evidence>
<evidence type="ECO:0000256" key="1">
    <source>
        <dbReference type="SAM" id="Coils"/>
    </source>
</evidence>
<dbReference type="AlphaFoldDB" id="A0A1R2BWQ2"/>
<keyword evidence="1" id="KW-0175">Coiled coil</keyword>
<evidence type="ECO:0000313" key="4">
    <source>
        <dbReference type="Proteomes" id="UP000187209"/>
    </source>
</evidence>
<name>A0A1R2BWQ2_9CILI</name>
<feature type="region of interest" description="Disordered" evidence="2">
    <location>
        <begin position="1"/>
        <end position="38"/>
    </location>
</feature>
<accession>A0A1R2BWQ2</accession>